<comment type="caution">
    <text evidence="2">The sequence shown here is derived from an EMBL/GenBank/DDBJ whole genome shotgun (WGS) entry which is preliminary data.</text>
</comment>
<evidence type="ECO:0000256" key="1">
    <source>
        <dbReference type="SAM" id="SignalP"/>
    </source>
</evidence>
<name>A0A6L8VNI8_9RHOB</name>
<dbReference type="RefSeq" id="WP_161348410.1">
    <property type="nucleotide sequence ID" value="NZ_BMGW01000014.1"/>
</dbReference>
<keyword evidence="1" id="KW-0732">Signal</keyword>
<evidence type="ECO:0000313" key="3">
    <source>
        <dbReference type="Proteomes" id="UP000477083"/>
    </source>
</evidence>
<sequence length="200" mass="21763">MTTARALRPRSVLRGALAAVLLAGPLAADPAPFPERNRKTFLIGIREGSQLSADVRSVRAGGYELADGTPIDFDRWYSTDWTDLGVTFLTQVTPGLGVLWGASTGERGEKYRIDPALTLGVILQRRIGKRAFATLTAQTILGGNLREDTCMADYGAIGGVQEVNCRLAASTLAPAETLDYLLDAPAYDRHYLKLVFTWEF</sequence>
<reference evidence="2 3" key="1">
    <citation type="submission" date="2020-01" db="EMBL/GenBank/DDBJ databases">
        <title>Frigidibacter albus SP32T (=CGMCC 1.13995T).</title>
        <authorList>
            <person name="Liao X."/>
        </authorList>
    </citation>
    <scope>NUCLEOTIDE SEQUENCE [LARGE SCALE GENOMIC DNA]</scope>
    <source>
        <strain evidence="2 3">SP32</strain>
    </source>
</reference>
<protein>
    <recommendedName>
        <fullName evidence="4">Outer membrane beta-barrel protein</fullName>
    </recommendedName>
</protein>
<feature type="signal peptide" evidence="1">
    <location>
        <begin position="1"/>
        <end position="28"/>
    </location>
</feature>
<dbReference type="Proteomes" id="UP000477083">
    <property type="component" value="Unassembled WGS sequence"/>
</dbReference>
<proteinExistence type="predicted"/>
<evidence type="ECO:0000313" key="2">
    <source>
        <dbReference type="EMBL" id="MZQ91032.1"/>
    </source>
</evidence>
<evidence type="ECO:0008006" key="4">
    <source>
        <dbReference type="Google" id="ProtNLM"/>
    </source>
</evidence>
<dbReference type="OrthoDB" id="9806493at2"/>
<gene>
    <name evidence="2" type="ORF">GS660_18215</name>
</gene>
<keyword evidence="3" id="KW-1185">Reference proteome</keyword>
<feature type="chain" id="PRO_5026995106" description="Outer membrane beta-barrel protein" evidence="1">
    <location>
        <begin position="29"/>
        <end position="200"/>
    </location>
</feature>
<accession>A0A6L8VNI8</accession>
<organism evidence="2 3">
    <name type="scientific">Frigidibacter albus</name>
    <dbReference type="NCBI Taxonomy" id="1465486"/>
    <lineage>
        <taxon>Bacteria</taxon>
        <taxon>Pseudomonadati</taxon>
        <taxon>Pseudomonadota</taxon>
        <taxon>Alphaproteobacteria</taxon>
        <taxon>Rhodobacterales</taxon>
        <taxon>Paracoccaceae</taxon>
        <taxon>Frigidibacter</taxon>
    </lineage>
</organism>
<dbReference type="EMBL" id="WWNR01000014">
    <property type="protein sequence ID" value="MZQ91032.1"/>
    <property type="molecule type" value="Genomic_DNA"/>
</dbReference>
<dbReference type="AlphaFoldDB" id="A0A6L8VNI8"/>